<dbReference type="Proteomes" id="UP001163850">
    <property type="component" value="Unassembled WGS sequence"/>
</dbReference>
<feature type="compositionally biased region" description="Basic and acidic residues" evidence="1">
    <location>
        <begin position="584"/>
        <end position="609"/>
    </location>
</feature>
<evidence type="ECO:0000313" key="3">
    <source>
        <dbReference type="Proteomes" id="UP001163850"/>
    </source>
</evidence>
<organism evidence="2 3">
    <name type="scientific">Lentinula detonsa</name>
    <dbReference type="NCBI Taxonomy" id="2804962"/>
    <lineage>
        <taxon>Eukaryota</taxon>
        <taxon>Fungi</taxon>
        <taxon>Dikarya</taxon>
        <taxon>Basidiomycota</taxon>
        <taxon>Agaricomycotina</taxon>
        <taxon>Agaricomycetes</taxon>
        <taxon>Agaricomycetidae</taxon>
        <taxon>Agaricales</taxon>
        <taxon>Marasmiineae</taxon>
        <taxon>Omphalotaceae</taxon>
        <taxon>Lentinula</taxon>
    </lineage>
</organism>
<proteinExistence type="predicted"/>
<evidence type="ECO:0000256" key="1">
    <source>
        <dbReference type="SAM" id="MobiDB-lite"/>
    </source>
</evidence>
<feature type="compositionally biased region" description="Low complexity" evidence="1">
    <location>
        <begin position="94"/>
        <end position="109"/>
    </location>
</feature>
<protein>
    <submittedName>
        <fullName evidence="2">Uncharacterized protein</fullName>
    </submittedName>
</protein>
<feature type="compositionally biased region" description="Basic and acidic residues" evidence="1">
    <location>
        <begin position="551"/>
        <end position="575"/>
    </location>
</feature>
<sequence length="631" mass="69690">MLNLPLTTITDRFMPTVPSDSGPKLLTPVAENRSERARRRNAANDSAGRLPISNIPSVTPFDQIPESTSEPNSGLDPCADASPLTSDQVSLPLSRIPSPTSSDSSISSDMARNVSGSGWVDMGTSKTGCQLLTPNPSLDALEELWGYVATNLEDREITDENLKKKEFLRCFAKWSSLKDILSEISDTLTDKDWVRLNGTGSNPDDFACRPFFDAIRDKILGNDWARVYDMKREKYFMLADPTGFSKLVTLMETHNRRLRGTMYHRSNEVLQTLIMQKLPDKFRADLRDCKVSEQLPYAEWKLACKDVEERRPPTASTPVYAPKRELRNDRIMAPSAAANYPVTASSFSASATSKSHRFPKLQPDQKVLLNKLEACYRCYKLFAGHLSGNCPNNGPPNLSVPYRPLNESDVALANKIHVAAPNNSIPYELILKKNNTAPSASRPVAVIQDRVALTDLPDFDEVQSAPSTTLQSHDVAALYGPREVLHISTGAGVYGSALDRGFDYNESVSAPVSKPVATLVPSRRSVNDYRGGNGTGDRSPYSPPQGRNTRRREFSPDTSRRDSIEFANHRFRSESRSPSSSGLRRTDVDSDTHEHAEGTMRSSLEEHGSGRSSRMSSEPSNQVRAHSAPLG</sequence>
<name>A0AA38USF2_9AGAR</name>
<reference evidence="2" key="1">
    <citation type="submission" date="2022-08" db="EMBL/GenBank/DDBJ databases">
        <authorList>
            <consortium name="DOE Joint Genome Institute"/>
            <person name="Min B."/>
            <person name="Riley R."/>
            <person name="Sierra-Patev S."/>
            <person name="Naranjo-Ortiz M."/>
            <person name="Looney B."/>
            <person name="Konkel Z."/>
            <person name="Slot J.C."/>
            <person name="Sakamoto Y."/>
            <person name="Steenwyk J.L."/>
            <person name="Rokas A."/>
            <person name="Carro J."/>
            <person name="Camarero S."/>
            <person name="Ferreira P."/>
            <person name="Molpeceres G."/>
            <person name="Ruiz-Duenas F.J."/>
            <person name="Serrano A."/>
            <person name="Henrissat B."/>
            <person name="Drula E."/>
            <person name="Hughes K.W."/>
            <person name="Mata J.L."/>
            <person name="Ishikawa N.K."/>
            <person name="Vargas-Isla R."/>
            <person name="Ushijima S."/>
            <person name="Smith C.A."/>
            <person name="Ahrendt S."/>
            <person name="Andreopoulos W."/>
            <person name="He G."/>
            <person name="Labutti K."/>
            <person name="Lipzen A."/>
            <person name="Ng V."/>
            <person name="Sandor L."/>
            <person name="Barry K."/>
            <person name="Martinez A.T."/>
            <person name="Xiao Y."/>
            <person name="Gibbons J.G."/>
            <person name="Terashima K."/>
            <person name="Hibbett D.S."/>
            <person name="Grigoriev I.V."/>
        </authorList>
    </citation>
    <scope>NUCLEOTIDE SEQUENCE</scope>
    <source>
        <strain evidence="2">TFB7829</strain>
    </source>
</reference>
<accession>A0AA38USF2</accession>
<dbReference type="EMBL" id="MU801971">
    <property type="protein sequence ID" value="KAJ3985072.1"/>
    <property type="molecule type" value="Genomic_DNA"/>
</dbReference>
<comment type="caution">
    <text evidence="2">The sequence shown here is derived from an EMBL/GenBank/DDBJ whole genome shotgun (WGS) entry which is preliminary data.</text>
</comment>
<feature type="region of interest" description="Disordered" evidence="1">
    <location>
        <begin position="1"/>
        <end position="110"/>
    </location>
</feature>
<gene>
    <name evidence="2" type="ORF">F5890DRAFT_1512505</name>
</gene>
<dbReference type="AlphaFoldDB" id="A0AA38USF2"/>
<feature type="compositionally biased region" description="Polar residues" evidence="1">
    <location>
        <begin position="1"/>
        <end position="10"/>
    </location>
</feature>
<feature type="region of interest" description="Disordered" evidence="1">
    <location>
        <begin position="509"/>
        <end position="631"/>
    </location>
</feature>
<evidence type="ECO:0000313" key="2">
    <source>
        <dbReference type="EMBL" id="KAJ3985072.1"/>
    </source>
</evidence>